<dbReference type="SUPFAM" id="SSF53850">
    <property type="entry name" value="Periplasmic binding protein-like II"/>
    <property type="match status" value="1"/>
</dbReference>
<evidence type="ECO:0000256" key="7">
    <source>
        <dbReference type="ARBA" id="ARBA00023170"/>
    </source>
</evidence>
<evidence type="ECO:0000256" key="3">
    <source>
        <dbReference type="ARBA" id="ARBA00022475"/>
    </source>
</evidence>
<dbReference type="InterPro" id="IPR001320">
    <property type="entry name" value="Iontro_rcpt_C"/>
</dbReference>
<keyword evidence="8" id="KW-0325">Glycoprotein</keyword>
<feature type="transmembrane region" description="Helical" evidence="9">
    <location>
        <begin position="389"/>
        <end position="410"/>
    </location>
</feature>
<dbReference type="InterPro" id="IPR052192">
    <property type="entry name" value="Insect_Ionotropic_Sensory_Rcpt"/>
</dbReference>
<evidence type="ECO:0000256" key="9">
    <source>
        <dbReference type="SAM" id="Phobius"/>
    </source>
</evidence>
<keyword evidence="5 9" id="KW-1133">Transmembrane helix</keyword>
<dbReference type="EMBL" id="JAACXV010013767">
    <property type="protein sequence ID" value="KAF7272440.1"/>
    <property type="molecule type" value="Genomic_DNA"/>
</dbReference>
<dbReference type="GO" id="GO:0015276">
    <property type="term" value="F:ligand-gated monoatomic ion channel activity"/>
    <property type="evidence" value="ECO:0007669"/>
    <property type="project" value="InterPro"/>
</dbReference>
<keyword evidence="7" id="KW-0675">Receptor</keyword>
<dbReference type="Pfam" id="PF00060">
    <property type="entry name" value="Lig_chan"/>
    <property type="match status" value="1"/>
</dbReference>
<feature type="domain" description="Ionotropic glutamate receptor C-terminal" evidence="11">
    <location>
        <begin position="332"/>
        <end position="517"/>
    </location>
</feature>
<evidence type="ECO:0000256" key="2">
    <source>
        <dbReference type="ARBA" id="ARBA00008685"/>
    </source>
</evidence>
<evidence type="ECO:0000256" key="4">
    <source>
        <dbReference type="ARBA" id="ARBA00022692"/>
    </source>
</evidence>
<dbReference type="Gene3D" id="1.10.287.70">
    <property type="match status" value="1"/>
</dbReference>
<comment type="caution">
    <text evidence="12">The sequence shown here is derived from an EMBL/GenBank/DDBJ whole genome shotgun (WGS) entry which is preliminary data.</text>
</comment>
<keyword evidence="4 9" id="KW-0812">Transmembrane</keyword>
<name>A0A834I6P0_RHYFE</name>
<organism evidence="12 13">
    <name type="scientific">Rhynchophorus ferrugineus</name>
    <name type="common">Red palm weevil</name>
    <name type="synonym">Curculio ferrugineus</name>
    <dbReference type="NCBI Taxonomy" id="354439"/>
    <lineage>
        <taxon>Eukaryota</taxon>
        <taxon>Metazoa</taxon>
        <taxon>Ecdysozoa</taxon>
        <taxon>Arthropoda</taxon>
        <taxon>Hexapoda</taxon>
        <taxon>Insecta</taxon>
        <taxon>Pterygota</taxon>
        <taxon>Neoptera</taxon>
        <taxon>Endopterygota</taxon>
        <taxon>Coleoptera</taxon>
        <taxon>Polyphaga</taxon>
        <taxon>Cucujiformia</taxon>
        <taxon>Curculionidae</taxon>
        <taxon>Dryophthorinae</taxon>
        <taxon>Rhynchophorus</taxon>
    </lineage>
</organism>
<comment type="similarity">
    <text evidence="2">Belongs to the glutamate-gated ion channel (TC 1.A.10.1) family.</text>
</comment>
<feature type="chain" id="PRO_5032732593" description="Ionotropic glutamate receptor C-terminal domain-containing protein" evidence="10">
    <location>
        <begin position="17"/>
        <end position="626"/>
    </location>
</feature>
<dbReference type="AlphaFoldDB" id="A0A834I6P0"/>
<dbReference type="PANTHER" id="PTHR42643:SF32">
    <property type="entry name" value="IONOTROPIC RECEPTOR 31A, ISOFORM C-RELATED"/>
    <property type="match status" value="1"/>
</dbReference>
<dbReference type="Proteomes" id="UP000625711">
    <property type="component" value="Unassembled WGS sequence"/>
</dbReference>
<protein>
    <recommendedName>
        <fullName evidence="11">Ionotropic glutamate receptor C-terminal domain-containing protein</fullName>
    </recommendedName>
</protein>
<gene>
    <name evidence="12" type="ORF">GWI33_014786</name>
</gene>
<dbReference type="GO" id="GO:0050906">
    <property type="term" value="P:detection of stimulus involved in sensory perception"/>
    <property type="evidence" value="ECO:0007669"/>
    <property type="project" value="UniProtKB-ARBA"/>
</dbReference>
<proteinExistence type="inferred from homology"/>
<dbReference type="PANTHER" id="PTHR42643">
    <property type="entry name" value="IONOTROPIC RECEPTOR 20A-RELATED"/>
    <property type="match status" value="1"/>
</dbReference>
<feature type="transmembrane region" description="Helical" evidence="9">
    <location>
        <begin position="334"/>
        <end position="355"/>
    </location>
</feature>
<dbReference type="GO" id="GO:0005886">
    <property type="term" value="C:plasma membrane"/>
    <property type="evidence" value="ECO:0007669"/>
    <property type="project" value="UniProtKB-SubCell"/>
</dbReference>
<evidence type="ECO:0000256" key="8">
    <source>
        <dbReference type="ARBA" id="ARBA00023180"/>
    </source>
</evidence>
<feature type="transmembrane region" description="Helical" evidence="9">
    <location>
        <begin position="583"/>
        <end position="606"/>
    </location>
</feature>
<evidence type="ECO:0000313" key="12">
    <source>
        <dbReference type="EMBL" id="KAF7272440.1"/>
    </source>
</evidence>
<evidence type="ECO:0000259" key="11">
    <source>
        <dbReference type="Pfam" id="PF00060"/>
    </source>
</evidence>
<keyword evidence="13" id="KW-1185">Reference proteome</keyword>
<accession>A0A834I6P0</accession>
<dbReference type="OrthoDB" id="6117597at2759"/>
<keyword evidence="10" id="KW-0732">Signal</keyword>
<keyword evidence="6 9" id="KW-0472">Membrane</keyword>
<comment type="subcellular location">
    <subcellularLocation>
        <location evidence="1">Cell membrane</location>
        <topology evidence="1">Multi-pass membrane protein</topology>
    </subcellularLocation>
</comment>
<evidence type="ECO:0000256" key="1">
    <source>
        <dbReference type="ARBA" id="ARBA00004651"/>
    </source>
</evidence>
<reference evidence="12" key="1">
    <citation type="submission" date="2020-08" db="EMBL/GenBank/DDBJ databases">
        <title>Genome sequencing and assembly of the red palm weevil Rhynchophorus ferrugineus.</title>
        <authorList>
            <person name="Dias G.B."/>
            <person name="Bergman C.M."/>
            <person name="Manee M."/>
        </authorList>
    </citation>
    <scope>NUCLEOTIDE SEQUENCE</scope>
    <source>
        <strain evidence="12">AA-2017</strain>
        <tissue evidence="12">Whole larva</tissue>
    </source>
</reference>
<evidence type="ECO:0000256" key="10">
    <source>
        <dbReference type="SAM" id="SignalP"/>
    </source>
</evidence>
<keyword evidence="3" id="KW-1003">Cell membrane</keyword>
<sequence length="626" mass="72399">MTKLFVVMLFFAATTCQPSLRRQLILSCLKTYRPSSAVFFACWKNQEIVNLQRTVLNDFPEVRFVSPKVDIEWMEKANTTAQERSSFFLDMECDGAGSLIRKASRVKTFGKFRFLHSWYITTRNLTATVRVFEGAKTRMDMDVKIFHVHGDVVDGIYEIFNPGINVGVQIRWIGNYTRDEIRVNSSLSYYESRKNMSGVCIRAANVIRYPFKTTFDEYMVDWKLRFHDIYSKYHYQLFLILRDIHGFSYNTSLPTSWFGNTSSGEGGGMGKMFLEDTVDISSAGCIMRLVKPDRVDFYDFIMPFYKFKSCFYFKNPGMVKPNFREVLKPFSKTVWFSILITACVVCVCIECSYVIEERRRRRGRNSWCRSVFIVVAAFCQQGLDSVPSHLTGRIVLLHLLIMSVLLYNYYTSSLVSSLISTEPEVLKTIRDLYESKLQVGIELQAYTITHILNRSATDYYLRLLNNTKIFSNNQPHYLSVEEGIHRVRQGGYAYHTESINAYPLISKTFDQSAICDLAEITLIKSASSLATQKKSQFKKLFQISLRKAWVSGILKKLLLTWIAKRPECLSSSRVITVGINDLFLPYFILGFGMTSALVILGLEIAYKTFKERYQFRLDNPRIHFIN</sequence>
<feature type="signal peptide" evidence="10">
    <location>
        <begin position="1"/>
        <end position="16"/>
    </location>
</feature>
<evidence type="ECO:0000313" key="13">
    <source>
        <dbReference type="Proteomes" id="UP000625711"/>
    </source>
</evidence>
<evidence type="ECO:0000256" key="6">
    <source>
        <dbReference type="ARBA" id="ARBA00023136"/>
    </source>
</evidence>
<evidence type="ECO:0000256" key="5">
    <source>
        <dbReference type="ARBA" id="ARBA00022989"/>
    </source>
</evidence>